<dbReference type="PANTHER" id="PTHR34227">
    <property type="entry name" value="CHAPERONE PROTEIN YCDY"/>
    <property type="match status" value="1"/>
</dbReference>
<gene>
    <name evidence="2" type="primary">dmsD</name>
    <name evidence="2" type="ORF">HU722_22545</name>
</gene>
<dbReference type="SUPFAM" id="SSF89155">
    <property type="entry name" value="TorD-like"/>
    <property type="match status" value="1"/>
</dbReference>
<dbReference type="EMBL" id="JABWQF010000014">
    <property type="protein sequence ID" value="MBC3294304.1"/>
    <property type="molecule type" value="Genomic_DNA"/>
</dbReference>
<dbReference type="InterPro" id="IPR028611">
    <property type="entry name" value="DmsD_chaperone"/>
</dbReference>
<comment type="caution">
    <text evidence="2">The sequence shown here is derived from an EMBL/GenBank/DDBJ whole genome shotgun (WGS) entry which is preliminary data.</text>
</comment>
<dbReference type="HAMAP" id="MF_00940">
    <property type="entry name" value="DmsD_chaperone"/>
    <property type="match status" value="1"/>
</dbReference>
<dbReference type="Gene3D" id="1.10.3480.10">
    <property type="entry name" value="TorD-like"/>
    <property type="match status" value="1"/>
</dbReference>
<dbReference type="Pfam" id="PF02613">
    <property type="entry name" value="Nitrate_red_del"/>
    <property type="match status" value="1"/>
</dbReference>
<reference evidence="2" key="1">
    <citation type="journal article" date="2020" name="Microorganisms">
        <title>Reliable Identification of Environmental Pseudomonas Isolates Using the rpoD Gene.</title>
        <authorList>
            <consortium name="The Broad Institute Genome Sequencing Platform"/>
            <person name="Girard L."/>
            <person name="Lood C."/>
            <person name="Rokni-Zadeh H."/>
            <person name="van Noort V."/>
            <person name="Lavigne R."/>
            <person name="De Mot R."/>
        </authorList>
    </citation>
    <scope>NUCLEOTIDE SEQUENCE [LARGE SCALE GENOMIC DNA]</scope>
    <source>
        <strain evidence="2">SWRI145</strain>
    </source>
</reference>
<name>A0A8I0CYG3_9PSED</name>
<keyword evidence="1" id="KW-0143">Chaperone</keyword>
<accession>A0A8I0CYG3</accession>
<organism evidence="2">
    <name type="scientific">Pseudomonas tritici</name>
    <dbReference type="NCBI Taxonomy" id="2745518"/>
    <lineage>
        <taxon>Bacteria</taxon>
        <taxon>Pseudomonadati</taxon>
        <taxon>Pseudomonadota</taxon>
        <taxon>Gammaproteobacteria</taxon>
        <taxon>Pseudomonadales</taxon>
        <taxon>Pseudomonadaceae</taxon>
        <taxon>Pseudomonas</taxon>
    </lineage>
</organism>
<proteinExistence type="inferred from homology"/>
<dbReference type="InterPro" id="IPR020945">
    <property type="entry name" value="DMSO/NO3_reduct_chaperone"/>
</dbReference>
<protein>
    <submittedName>
        <fullName evidence="2">Tat proofreading chaperone DmsD</fullName>
    </submittedName>
</protein>
<evidence type="ECO:0000256" key="1">
    <source>
        <dbReference type="ARBA" id="ARBA00023186"/>
    </source>
</evidence>
<evidence type="ECO:0000313" key="2">
    <source>
        <dbReference type="EMBL" id="MBC3294304.1"/>
    </source>
</evidence>
<dbReference type="PIRSF" id="PIRSF004690">
    <property type="entry name" value="DmsD"/>
    <property type="match status" value="1"/>
</dbReference>
<dbReference type="InterPro" id="IPR026269">
    <property type="entry name" value="DmsD-type"/>
</dbReference>
<dbReference type="AlphaFoldDB" id="A0A8I0CYG3"/>
<dbReference type="InterPro" id="IPR050289">
    <property type="entry name" value="TorD/DmsD_chaperones"/>
</dbReference>
<dbReference type="PANTHER" id="PTHR34227:SF6">
    <property type="entry name" value="TAT PROOFREADING CHAPERONE DMSD"/>
    <property type="match status" value="1"/>
</dbReference>
<dbReference type="GO" id="GO:0005048">
    <property type="term" value="F:signal sequence binding"/>
    <property type="evidence" value="ECO:0007669"/>
    <property type="project" value="InterPro"/>
</dbReference>
<sequence length="204" mass="23358">MKEVSNRESFAVSARVLGALFYFSPDSEQAAPLVNALTATDWCRDWPLADKSLLSVADRLRATTDETLPEAWQRLFIGPWALPAPPWSSVWLDRESVLFGESTLALRQWMRDNGITFDVTQNEPEDHFGTLLMLAAWLRENGRDDECDQLLAWHLLPWSQRFLAVFAENARHPFYVGIAELAQMTLADWQSHLPIPVVEKTLYR</sequence>
<dbReference type="NCBIfam" id="NF008632">
    <property type="entry name" value="PRK11621.1"/>
    <property type="match status" value="1"/>
</dbReference>
<dbReference type="InterPro" id="IPR036411">
    <property type="entry name" value="TorD-like_sf"/>
</dbReference>